<dbReference type="Pfam" id="PF13872">
    <property type="entry name" value="AAA_34"/>
    <property type="match status" value="1"/>
</dbReference>
<dbReference type="PANTHER" id="PTHR12706">
    <property type="entry name" value="STRAWBERRY NOTCH-RELATED"/>
    <property type="match status" value="1"/>
</dbReference>
<protein>
    <recommendedName>
        <fullName evidence="1">Strawberry notch AAA domain-containing protein</fullName>
    </recommendedName>
</protein>
<dbReference type="GO" id="GO:0042393">
    <property type="term" value="F:histone binding"/>
    <property type="evidence" value="ECO:0007669"/>
    <property type="project" value="TreeGrafter"/>
</dbReference>
<dbReference type="EMBL" id="CAJOBJ010088082">
    <property type="protein sequence ID" value="CAF4529374.1"/>
    <property type="molecule type" value="Genomic_DNA"/>
</dbReference>
<dbReference type="EMBL" id="CAJOBJ010133322">
    <property type="protein sequence ID" value="CAF4731503.1"/>
    <property type="molecule type" value="Genomic_DNA"/>
</dbReference>
<name>A0A8S2Y2J1_9BILA</name>
<comment type="caution">
    <text evidence="2">The sequence shown here is derived from an EMBL/GenBank/DDBJ whole genome shotgun (WGS) entry which is preliminary data.</text>
</comment>
<evidence type="ECO:0000259" key="1">
    <source>
        <dbReference type="Pfam" id="PF13872"/>
    </source>
</evidence>
<dbReference type="InterPro" id="IPR026741">
    <property type="entry name" value="SNO"/>
</dbReference>
<proteinExistence type="predicted"/>
<evidence type="ECO:0000313" key="2">
    <source>
        <dbReference type="EMBL" id="CAF4529374.1"/>
    </source>
</evidence>
<dbReference type="PANTHER" id="PTHR12706:SF30">
    <property type="entry name" value="PROTEIN STRAWBERRY NOTCH-RELATED"/>
    <property type="match status" value="1"/>
</dbReference>
<accession>A0A8S2Y2J1</accession>
<evidence type="ECO:0000313" key="4">
    <source>
        <dbReference type="Proteomes" id="UP000681720"/>
    </source>
</evidence>
<reference evidence="2" key="1">
    <citation type="submission" date="2021-02" db="EMBL/GenBank/DDBJ databases">
        <authorList>
            <person name="Nowell W R."/>
        </authorList>
    </citation>
    <scope>NUCLEOTIDE SEQUENCE</scope>
</reference>
<feature type="non-terminal residue" evidence="2">
    <location>
        <position position="45"/>
    </location>
</feature>
<dbReference type="GO" id="GO:0005634">
    <property type="term" value="C:nucleus"/>
    <property type="evidence" value="ECO:0007669"/>
    <property type="project" value="TreeGrafter"/>
</dbReference>
<sequence length="45" mass="5049">MAYMTRLGLWGPGTSFTDFNHFIQAIEQRGVGAMELVAMDMKLRG</sequence>
<dbReference type="Proteomes" id="UP000681720">
    <property type="component" value="Unassembled WGS sequence"/>
</dbReference>
<dbReference type="GO" id="GO:0006355">
    <property type="term" value="P:regulation of DNA-templated transcription"/>
    <property type="evidence" value="ECO:0007669"/>
    <property type="project" value="InterPro"/>
</dbReference>
<dbReference type="AlphaFoldDB" id="A0A8S2Y2J1"/>
<gene>
    <name evidence="2" type="ORF">GIL414_LOCUS35953</name>
    <name evidence="3" type="ORF">GIL414_LOCUS44298</name>
</gene>
<organism evidence="2 4">
    <name type="scientific">Rotaria magnacalcarata</name>
    <dbReference type="NCBI Taxonomy" id="392030"/>
    <lineage>
        <taxon>Eukaryota</taxon>
        <taxon>Metazoa</taxon>
        <taxon>Spiralia</taxon>
        <taxon>Gnathifera</taxon>
        <taxon>Rotifera</taxon>
        <taxon>Eurotatoria</taxon>
        <taxon>Bdelloidea</taxon>
        <taxon>Philodinida</taxon>
        <taxon>Philodinidae</taxon>
        <taxon>Rotaria</taxon>
    </lineage>
</organism>
<evidence type="ECO:0000313" key="3">
    <source>
        <dbReference type="EMBL" id="CAF4731503.1"/>
    </source>
</evidence>
<dbReference type="GO" id="GO:0031490">
    <property type="term" value="F:chromatin DNA binding"/>
    <property type="evidence" value="ECO:0007669"/>
    <property type="project" value="TreeGrafter"/>
</dbReference>
<dbReference type="InterPro" id="IPR039187">
    <property type="entry name" value="SNO_AAA"/>
</dbReference>
<feature type="domain" description="Strawberry notch AAA" evidence="1">
    <location>
        <begin position="1"/>
        <end position="45"/>
    </location>
</feature>